<feature type="chain" id="PRO_5017443482" evidence="1">
    <location>
        <begin position="23"/>
        <end position="197"/>
    </location>
</feature>
<reference evidence="3" key="2">
    <citation type="journal article" date="2014" name="Nat. Commun.">
        <title>The cavefish genome reveals candidate genes for eye loss.</title>
        <authorList>
            <person name="McGaugh S.E."/>
            <person name="Gross J.B."/>
            <person name="Aken B."/>
            <person name="Blin M."/>
            <person name="Borowsky R."/>
            <person name="Chalopin D."/>
            <person name="Hinaux H."/>
            <person name="Jeffery W.R."/>
            <person name="Keene A."/>
            <person name="Ma L."/>
            <person name="Minx P."/>
            <person name="Murphy D."/>
            <person name="O'Quin K.E."/>
            <person name="Retaux S."/>
            <person name="Rohner N."/>
            <person name="Searle S.M."/>
            <person name="Stahl B.A."/>
            <person name="Tabin C."/>
            <person name="Volff J.N."/>
            <person name="Yoshizawa M."/>
            <person name="Warren W.C."/>
        </authorList>
    </citation>
    <scope>NUCLEOTIDE SEQUENCE [LARGE SCALE GENOMIC DNA]</scope>
    <source>
        <strain evidence="3">female</strain>
    </source>
</reference>
<dbReference type="PANTHER" id="PTHR18841">
    <property type="entry name" value="VITELLINE MEMBRANE OUTER LAYER PROTEIN I-RELATED"/>
    <property type="match status" value="1"/>
</dbReference>
<dbReference type="SUPFAM" id="SSF51092">
    <property type="entry name" value="Vitelline membrane outer protein-I (VMO-I)"/>
    <property type="match status" value="1"/>
</dbReference>
<dbReference type="InterPro" id="IPR005515">
    <property type="entry name" value="VOMI"/>
</dbReference>
<dbReference type="GO" id="GO:0005615">
    <property type="term" value="C:extracellular space"/>
    <property type="evidence" value="ECO:0007669"/>
    <property type="project" value="TreeGrafter"/>
</dbReference>
<reference evidence="2" key="3">
    <citation type="submission" date="2025-08" db="UniProtKB">
        <authorList>
            <consortium name="Ensembl"/>
        </authorList>
    </citation>
    <scope>IDENTIFICATION</scope>
</reference>
<dbReference type="Pfam" id="PF03762">
    <property type="entry name" value="VOMI"/>
    <property type="match status" value="1"/>
</dbReference>
<dbReference type="OrthoDB" id="6344411at2759"/>
<dbReference type="InParanoid" id="A0A3B1J3C8"/>
<name>A0A3B1J3C8_ASTMX</name>
<evidence type="ECO:0000313" key="2">
    <source>
        <dbReference type="Ensembl" id="ENSAMXP00000036733.1"/>
    </source>
</evidence>
<feature type="signal peptide" evidence="1">
    <location>
        <begin position="1"/>
        <end position="22"/>
    </location>
</feature>
<sequence length="197" mass="21532">MQQLVYLTVTLLLVCFGCYTEGQRPIKSTLTVPNGAPWGEWAQKEMCPKGYYAAGFSLKVEYPVDGDDTALNGIRLHCVNSAKGRSQYSSYRTVTSGTGSWGTWTNIKWCWSGLMKNFQLRVEPPQGNGDDTAVNNVRFQCTAGGEITGEGTSWGDWGGWSKWCSATGICGIQTKIEGSQGSGDDTSLNDVRFFCCD</sequence>
<dbReference type="STRING" id="7994.ENSAMXP00000036733"/>
<dbReference type="AlphaFoldDB" id="A0A3B1J3C8"/>
<keyword evidence="3" id="KW-1185">Reference proteome</keyword>
<accession>A0A3B1J3C8</accession>
<dbReference type="GeneTree" id="ENSGT00390000009313"/>
<evidence type="ECO:0000313" key="3">
    <source>
        <dbReference type="Proteomes" id="UP000018467"/>
    </source>
</evidence>
<protein>
    <submittedName>
        <fullName evidence="2">Vitelline membrane outer layer protein 1 homolog</fullName>
    </submittedName>
</protein>
<dbReference type="Gene3D" id="2.100.10.20">
    <property type="entry name" value="Vitelline membrane outer layer protein I (VOMI)"/>
    <property type="match status" value="1"/>
</dbReference>
<dbReference type="Proteomes" id="UP000018467">
    <property type="component" value="Unassembled WGS sequence"/>
</dbReference>
<keyword evidence="1" id="KW-0732">Signal</keyword>
<organism evidence="2 3">
    <name type="scientific">Astyanax mexicanus</name>
    <name type="common">Blind cave fish</name>
    <name type="synonym">Astyanax fasciatus mexicanus</name>
    <dbReference type="NCBI Taxonomy" id="7994"/>
    <lineage>
        <taxon>Eukaryota</taxon>
        <taxon>Metazoa</taxon>
        <taxon>Chordata</taxon>
        <taxon>Craniata</taxon>
        <taxon>Vertebrata</taxon>
        <taxon>Euteleostomi</taxon>
        <taxon>Actinopterygii</taxon>
        <taxon>Neopterygii</taxon>
        <taxon>Teleostei</taxon>
        <taxon>Ostariophysi</taxon>
        <taxon>Characiformes</taxon>
        <taxon>Characoidei</taxon>
        <taxon>Acestrorhamphidae</taxon>
        <taxon>Acestrorhamphinae</taxon>
        <taxon>Astyanax</taxon>
    </lineage>
</organism>
<dbReference type="InterPro" id="IPR036706">
    <property type="entry name" value="VOMI_sf"/>
</dbReference>
<reference evidence="3" key="1">
    <citation type="submission" date="2013-03" db="EMBL/GenBank/DDBJ databases">
        <authorList>
            <person name="Jeffery W."/>
            <person name="Warren W."/>
            <person name="Wilson R.K."/>
        </authorList>
    </citation>
    <scope>NUCLEOTIDE SEQUENCE</scope>
    <source>
        <strain evidence="3">female</strain>
    </source>
</reference>
<evidence type="ECO:0000256" key="1">
    <source>
        <dbReference type="SAM" id="SignalP"/>
    </source>
</evidence>
<dbReference type="Bgee" id="ENSAMXG00000034291">
    <property type="expression patterns" value="Expressed in mesonephros and 6 other cell types or tissues"/>
</dbReference>
<reference evidence="2" key="4">
    <citation type="submission" date="2025-09" db="UniProtKB">
        <authorList>
            <consortium name="Ensembl"/>
        </authorList>
    </citation>
    <scope>IDENTIFICATION</scope>
</reference>
<proteinExistence type="predicted"/>
<dbReference type="CDD" id="cd00220">
    <property type="entry name" value="VMO-I"/>
    <property type="match status" value="1"/>
</dbReference>
<dbReference type="PANTHER" id="PTHR18841:SF0">
    <property type="entry name" value="VITELLINE MEMBRANE OUTER LAYER 1 HOMOLOG A-RELATED"/>
    <property type="match status" value="1"/>
</dbReference>
<dbReference type="Ensembl" id="ENSAMXT00000047081.1">
    <property type="protein sequence ID" value="ENSAMXP00000036733.1"/>
    <property type="gene ID" value="ENSAMXG00000034291.1"/>
</dbReference>